<dbReference type="RefSeq" id="WP_082766713.1">
    <property type="nucleotide sequence ID" value="NZ_FQXG01000010.1"/>
</dbReference>
<sequence length="180" mass="20208">MAMVKQALLGVMALGITLPTAASEAWNFYVGLGGSVQYYENSGREFNPPIEEYNVLPNLQAGITRPINERWSLSTGLELLAHDLTSWGNSGNVLNWRVGELTYQINDKWATSFYGGIGRFYRNNPAYGYDFGVGVIYQLSPSWVVSTELSYLGTDTSINNDVPFKRDKFAWGTVSFKYRF</sequence>
<dbReference type="EMBL" id="FQXG01000010">
    <property type="protein sequence ID" value="SHI21027.1"/>
    <property type="molecule type" value="Genomic_DNA"/>
</dbReference>
<dbReference type="STRING" id="299255.SAMN02745129_0071"/>
<protein>
    <submittedName>
        <fullName evidence="2">Outer membrane protein beta-barrel domain-containing protein</fullName>
    </submittedName>
</protein>
<organism evidence="2 3">
    <name type="scientific">Ferrimonas marina</name>
    <dbReference type="NCBI Taxonomy" id="299255"/>
    <lineage>
        <taxon>Bacteria</taxon>
        <taxon>Pseudomonadati</taxon>
        <taxon>Pseudomonadota</taxon>
        <taxon>Gammaproteobacteria</taxon>
        <taxon>Alteromonadales</taxon>
        <taxon>Ferrimonadaceae</taxon>
        <taxon>Ferrimonas</taxon>
    </lineage>
</organism>
<gene>
    <name evidence="2" type="ORF">SAMN02745129_0071</name>
</gene>
<dbReference type="Proteomes" id="UP000184268">
    <property type="component" value="Unassembled WGS sequence"/>
</dbReference>
<dbReference type="AlphaFoldDB" id="A0A1M5Z9Y2"/>
<feature type="chain" id="PRO_5012951702" evidence="1">
    <location>
        <begin position="23"/>
        <end position="180"/>
    </location>
</feature>
<keyword evidence="1" id="KW-0732">Signal</keyword>
<name>A0A1M5Z9Y2_9GAMM</name>
<evidence type="ECO:0000313" key="2">
    <source>
        <dbReference type="EMBL" id="SHI21027.1"/>
    </source>
</evidence>
<keyword evidence="3" id="KW-1185">Reference proteome</keyword>
<evidence type="ECO:0000313" key="3">
    <source>
        <dbReference type="Proteomes" id="UP000184268"/>
    </source>
</evidence>
<dbReference type="InterPro" id="IPR011250">
    <property type="entry name" value="OMP/PagP_B-barrel"/>
</dbReference>
<dbReference type="OrthoDB" id="6398905at2"/>
<proteinExistence type="predicted"/>
<reference evidence="2 3" key="1">
    <citation type="submission" date="2016-11" db="EMBL/GenBank/DDBJ databases">
        <authorList>
            <person name="Jaros S."/>
            <person name="Januszkiewicz K."/>
            <person name="Wedrychowicz H."/>
        </authorList>
    </citation>
    <scope>NUCLEOTIDE SEQUENCE [LARGE SCALE GENOMIC DNA]</scope>
    <source>
        <strain evidence="2 3">DSM 16917</strain>
    </source>
</reference>
<dbReference type="SUPFAM" id="SSF56925">
    <property type="entry name" value="OMPA-like"/>
    <property type="match status" value="1"/>
</dbReference>
<accession>A0A1M5Z9Y2</accession>
<evidence type="ECO:0000256" key="1">
    <source>
        <dbReference type="SAM" id="SignalP"/>
    </source>
</evidence>
<feature type="signal peptide" evidence="1">
    <location>
        <begin position="1"/>
        <end position="22"/>
    </location>
</feature>